<keyword evidence="3" id="KW-0227">DNA damage</keyword>
<evidence type="ECO:0000256" key="3">
    <source>
        <dbReference type="ARBA" id="ARBA00022763"/>
    </source>
</evidence>
<dbReference type="PANTHER" id="PTHR23240">
    <property type="entry name" value="DNA CROSS-LINK REPAIR PROTEIN PSO2/SNM1-RELATED"/>
    <property type="match status" value="1"/>
</dbReference>
<dbReference type="Pfam" id="PF07522">
    <property type="entry name" value="DRMBL"/>
    <property type="match status" value="1"/>
</dbReference>
<proteinExistence type="inferred from homology"/>
<dbReference type="InterPro" id="IPR001660">
    <property type="entry name" value="SAM"/>
</dbReference>
<dbReference type="OrthoDB" id="262529at2759"/>
<dbReference type="FunFam" id="3.40.50.12650:FF:000004">
    <property type="entry name" value="DNA cross-link repair 1A protein"/>
    <property type="match status" value="1"/>
</dbReference>
<evidence type="ECO:0000259" key="7">
    <source>
        <dbReference type="PROSITE" id="PS50105"/>
    </source>
</evidence>
<dbReference type="SMART" id="SM00454">
    <property type="entry name" value="SAM"/>
    <property type="match status" value="1"/>
</dbReference>
<evidence type="ECO:0000256" key="6">
    <source>
        <dbReference type="SAM" id="MobiDB-lite"/>
    </source>
</evidence>
<dbReference type="AlphaFoldDB" id="A0A834YQJ4"/>
<dbReference type="GO" id="GO:0035312">
    <property type="term" value="F:5'-3' DNA exonuclease activity"/>
    <property type="evidence" value="ECO:0007669"/>
    <property type="project" value="TreeGrafter"/>
</dbReference>
<dbReference type="Proteomes" id="UP000655225">
    <property type="component" value="Unassembled WGS sequence"/>
</dbReference>
<feature type="compositionally biased region" description="Low complexity" evidence="6">
    <location>
        <begin position="54"/>
        <end position="68"/>
    </location>
</feature>
<keyword evidence="4" id="KW-0234">DNA repair</keyword>
<sequence length="838" mass="93550">MPSKQKLPSKSRTPQFDALTLAMLDDDDDFQNPIPTISLTQNSVLSSLEKPTRSRSSQPLKPSSSAQSVKKLKRSTSVGKENRRIPPVFNQKSGFASGKGCISAPIDSRALDSSKYCDIKVEKDCFLGGASSECYEGQGSKWETDILSNSIESRLLESKTNCNSKLDNGCSNEVGFAHTVSTDCDMKNGFESDKDCVLTLMESQLFESSTNCISRADDGCLNENVCGVGVSIECDKKNIFKLGECYSSNSIESRLLASRTDHCPIVDNSCLNEGICEDFEFEPGTQLNLLLRLCSEATEDVNSNGVGIHERNGLVQCPLCGIDISDLSGELRQAHTNNCLDREEMQKVVCPSDDAQPGSARQAVDVSPVLEWLRGLGLSRYEEAFVQEEIDWDTLQWLTEEDLFSIGVTTLGPRKKIVHALNELRKGRTYAEGIHTDASKVTSDDTSKLAGNKLITEYFPGSVADSNRGGTPSRGHRGVERSNTISSRKRAVVKNHVKNGKLRDIPSWCCIPGTPFRVDAFRYLRGDCSHWFLTHFHIDHYQGLTKSFCHGKIYCSSITARLVNMKIGIPWDRLQVIPLNQKMSIAGIDVTCLDANHCPGSIIILFEPPNGKAVLHMGDFRFSEEMASMSVLQKCSVHTLILDTTYCNPQYDFPKQDAVIQFVIEAIQAEAFNPKTLFLIGSYTIGKERLFLEVARILRKKVYVDAAKFRLLECLGLMEEDMKWFTLNEQESHIHVVPMWTIASFKRMKHISNQYSGRYSLIVAFSPTGWTFGKGKKKSPGRRWQQGTIIRYEVPYSEHCSFTELREFVQFVSPENIIPSVNNNGQESTDEMLALLKS</sequence>
<dbReference type="Pfam" id="PF00536">
    <property type="entry name" value="SAM_1"/>
    <property type="match status" value="1"/>
</dbReference>
<dbReference type="Gene3D" id="3.60.15.10">
    <property type="entry name" value="Ribonuclease Z/Hydroxyacylglutathione hydrolase-like"/>
    <property type="match status" value="1"/>
</dbReference>
<dbReference type="OMA" id="NHGKIYC"/>
<dbReference type="SUPFAM" id="SSF56281">
    <property type="entry name" value="Metallo-hydrolase/oxidoreductase"/>
    <property type="match status" value="1"/>
</dbReference>
<evidence type="ECO:0000256" key="4">
    <source>
        <dbReference type="ARBA" id="ARBA00023204"/>
    </source>
</evidence>
<dbReference type="InterPro" id="IPR036866">
    <property type="entry name" value="RibonucZ/Hydroxyglut_hydro"/>
</dbReference>
<organism evidence="8 9">
    <name type="scientific">Tetracentron sinense</name>
    <name type="common">Spur-leaf</name>
    <dbReference type="NCBI Taxonomy" id="13715"/>
    <lineage>
        <taxon>Eukaryota</taxon>
        <taxon>Viridiplantae</taxon>
        <taxon>Streptophyta</taxon>
        <taxon>Embryophyta</taxon>
        <taxon>Tracheophyta</taxon>
        <taxon>Spermatophyta</taxon>
        <taxon>Magnoliopsida</taxon>
        <taxon>Trochodendrales</taxon>
        <taxon>Trochodendraceae</taxon>
        <taxon>Tetracentron</taxon>
    </lineage>
</organism>
<reference evidence="8 9" key="1">
    <citation type="submission" date="2020-04" db="EMBL/GenBank/DDBJ databases">
        <title>Plant Genome Project.</title>
        <authorList>
            <person name="Zhang R.-G."/>
        </authorList>
    </citation>
    <scope>NUCLEOTIDE SEQUENCE [LARGE SCALE GENOMIC DNA]</scope>
    <source>
        <strain evidence="8">YNK0</strain>
        <tissue evidence="8">Leaf</tissue>
    </source>
</reference>
<evidence type="ECO:0000313" key="9">
    <source>
        <dbReference type="Proteomes" id="UP000655225"/>
    </source>
</evidence>
<dbReference type="InterPro" id="IPR013761">
    <property type="entry name" value="SAM/pointed_sf"/>
</dbReference>
<evidence type="ECO:0000256" key="2">
    <source>
        <dbReference type="ARBA" id="ARBA00010304"/>
    </source>
</evidence>
<feature type="domain" description="SAM" evidence="7">
    <location>
        <begin position="364"/>
        <end position="427"/>
    </location>
</feature>
<dbReference type="CDD" id="cd16273">
    <property type="entry name" value="SNM1A-1C-like_MBL-fold"/>
    <property type="match status" value="1"/>
</dbReference>
<dbReference type="GO" id="GO:0006303">
    <property type="term" value="P:double-strand break repair via nonhomologous end joining"/>
    <property type="evidence" value="ECO:0007669"/>
    <property type="project" value="TreeGrafter"/>
</dbReference>
<comment type="caution">
    <text evidence="8">The sequence shown here is derived from an EMBL/GenBank/DDBJ whole genome shotgun (WGS) entry which is preliminary data.</text>
</comment>
<dbReference type="GO" id="GO:0003684">
    <property type="term" value="F:damaged DNA binding"/>
    <property type="evidence" value="ECO:0007669"/>
    <property type="project" value="TreeGrafter"/>
</dbReference>
<keyword evidence="9" id="KW-1185">Reference proteome</keyword>
<keyword evidence="5" id="KW-0539">Nucleus</keyword>
<dbReference type="FunFam" id="3.60.15.10:FF:000027">
    <property type="entry name" value="DNA ligase 6"/>
    <property type="match status" value="1"/>
</dbReference>
<dbReference type="EMBL" id="JABCRI010000015">
    <property type="protein sequence ID" value="KAF8393654.1"/>
    <property type="molecule type" value="Genomic_DNA"/>
</dbReference>
<feature type="region of interest" description="Disordered" evidence="6">
    <location>
        <begin position="41"/>
        <end position="89"/>
    </location>
</feature>
<accession>A0A834YQJ4</accession>
<gene>
    <name evidence="8" type="ORF">HHK36_021900</name>
</gene>
<evidence type="ECO:0000256" key="1">
    <source>
        <dbReference type="ARBA" id="ARBA00004123"/>
    </source>
</evidence>
<comment type="subcellular location">
    <subcellularLocation>
        <location evidence="1">Nucleus</location>
    </subcellularLocation>
</comment>
<comment type="similarity">
    <text evidence="2">Belongs to the DNA repair metallo-beta-lactamase (DRMBL) family.</text>
</comment>
<dbReference type="Gene3D" id="1.10.150.50">
    <property type="entry name" value="Transcription Factor, Ets-1"/>
    <property type="match status" value="1"/>
</dbReference>
<name>A0A834YQJ4_TETSI</name>
<dbReference type="GO" id="GO:0036297">
    <property type="term" value="P:interstrand cross-link repair"/>
    <property type="evidence" value="ECO:0007669"/>
    <property type="project" value="TreeGrafter"/>
</dbReference>
<dbReference type="InterPro" id="IPR011084">
    <property type="entry name" value="DRMBL"/>
</dbReference>
<dbReference type="SUPFAM" id="SSF47769">
    <property type="entry name" value="SAM/Pointed domain"/>
    <property type="match status" value="1"/>
</dbReference>
<dbReference type="Gene3D" id="3.40.50.12650">
    <property type="match status" value="1"/>
</dbReference>
<protein>
    <recommendedName>
        <fullName evidence="7">SAM domain-containing protein</fullName>
    </recommendedName>
</protein>
<evidence type="ECO:0000256" key="5">
    <source>
        <dbReference type="ARBA" id="ARBA00023242"/>
    </source>
</evidence>
<dbReference type="PROSITE" id="PS50105">
    <property type="entry name" value="SAM_DOMAIN"/>
    <property type="match status" value="1"/>
</dbReference>
<dbReference type="GO" id="GO:0005634">
    <property type="term" value="C:nucleus"/>
    <property type="evidence" value="ECO:0007669"/>
    <property type="project" value="UniProtKB-SubCell"/>
</dbReference>
<dbReference type="CDD" id="cd09487">
    <property type="entry name" value="SAM_superfamily"/>
    <property type="match status" value="1"/>
</dbReference>
<dbReference type="PANTHER" id="PTHR23240:SF6">
    <property type="entry name" value="DNA CROSS-LINK REPAIR 1A PROTEIN"/>
    <property type="match status" value="1"/>
</dbReference>
<feature type="region of interest" description="Disordered" evidence="6">
    <location>
        <begin position="465"/>
        <end position="484"/>
    </location>
</feature>
<evidence type="ECO:0000313" key="8">
    <source>
        <dbReference type="EMBL" id="KAF8393654.1"/>
    </source>
</evidence>